<evidence type="ECO:0000256" key="8">
    <source>
        <dbReference type="SAM" id="MobiDB-lite"/>
    </source>
</evidence>
<gene>
    <name evidence="9" type="ORF">PACLA_8A048168</name>
</gene>
<dbReference type="InterPro" id="IPR037202">
    <property type="entry name" value="ESCRT_assembly_dom"/>
</dbReference>
<accession>A0A7D9HMH6</accession>
<dbReference type="SUPFAM" id="SSF140111">
    <property type="entry name" value="Endosomal sorting complex assembly domain"/>
    <property type="match status" value="1"/>
</dbReference>
<comment type="function">
    <text evidence="6">Component of the ESCRT-I complex, a regulator of vesicular trafficking process. Required for the sorting of endocytic ubiquitinated cargos into multivesicular bodies. May be involved in cell growth and differentiation.</text>
</comment>
<name>A0A7D9HMH6_PARCT</name>
<feature type="region of interest" description="Disordered" evidence="8">
    <location>
        <begin position="1"/>
        <end position="27"/>
    </location>
</feature>
<dbReference type="Pfam" id="PF07200">
    <property type="entry name" value="Mod_r"/>
    <property type="match status" value="1"/>
</dbReference>
<keyword evidence="5 7" id="KW-0653">Protein transport</keyword>
<dbReference type="PANTHER" id="PTHR13678:SF27">
    <property type="entry name" value="LD45836P"/>
    <property type="match status" value="1"/>
</dbReference>
<dbReference type="EMBL" id="CACRXK020001186">
    <property type="protein sequence ID" value="CAB3987516.1"/>
    <property type="molecule type" value="Genomic_DNA"/>
</dbReference>
<evidence type="ECO:0000256" key="4">
    <source>
        <dbReference type="ARBA" id="ARBA00022753"/>
    </source>
</evidence>
<evidence type="ECO:0000256" key="1">
    <source>
        <dbReference type="ARBA" id="ARBA00004633"/>
    </source>
</evidence>
<dbReference type="Gene3D" id="1.10.287.660">
    <property type="entry name" value="Helix hairpin bin"/>
    <property type="match status" value="1"/>
</dbReference>
<dbReference type="Proteomes" id="UP001152795">
    <property type="component" value="Unassembled WGS sequence"/>
</dbReference>
<dbReference type="GO" id="GO:0006612">
    <property type="term" value="P:protein targeting to membrane"/>
    <property type="evidence" value="ECO:0007669"/>
    <property type="project" value="TreeGrafter"/>
</dbReference>
<evidence type="ECO:0000256" key="6">
    <source>
        <dbReference type="ARBA" id="ARBA00025010"/>
    </source>
</evidence>
<protein>
    <submittedName>
        <fullName evidence="9">Uncharacterized protein</fullName>
    </submittedName>
</protein>
<dbReference type="OrthoDB" id="10004364at2759"/>
<dbReference type="GO" id="GO:0000813">
    <property type="term" value="C:ESCRT I complex"/>
    <property type="evidence" value="ECO:0007669"/>
    <property type="project" value="UniProtKB-ARBA"/>
</dbReference>
<evidence type="ECO:0000256" key="2">
    <source>
        <dbReference type="ARBA" id="ARBA00007617"/>
    </source>
</evidence>
<evidence type="ECO:0000256" key="7">
    <source>
        <dbReference type="PROSITE-ProRule" id="PRU00646"/>
    </source>
</evidence>
<keyword evidence="3 7" id="KW-0813">Transport</keyword>
<organism evidence="9 10">
    <name type="scientific">Paramuricea clavata</name>
    <name type="common">Red gorgonian</name>
    <name type="synonym">Violescent sea-whip</name>
    <dbReference type="NCBI Taxonomy" id="317549"/>
    <lineage>
        <taxon>Eukaryota</taxon>
        <taxon>Metazoa</taxon>
        <taxon>Cnidaria</taxon>
        <taxon>Anthozoa</taxon>
        <taxon>Octocorallia</taxon>
        <taxon>Malacalcyonacea</taxon>
        <taxon>Plexauridae</taxon>
        <taxon>Paramuricea</taxon>
    </lineage>
</organism>
<dbReference type="PANTHER" id="PTHR13678">
    <property type="entry name" value="VACUOLAR PROTEIN SORTING-ASSOCIATED PROTEIN 37"/>
    <property type="match status" value="1"/>
</dbReference>
<dbReference type="GO" id="GO:0006623">
    <property type="term" value="P:protein targeting to vacuole"/>
    <property type="evidence" value="ECO:0007669"/>
    <property type="project" value="TreeGrafter"/>
</dbReference>
<reference evidence="9" key="1">
    <citation type="submission" date="2020-04" db="EMBL/GenBank/DDBJ databases">
        <authorList>
            <person name="Alioto T."/>
            <person name="Alioto T."/>
            <person name="Gomez Garrido J."/>
        </authorList>
    </citation>
    <scope>NUCLEOTIDE SEQUENCE</scope>
    <source>
        <strain evidence="9">A484AB</strain>
    </source>
</reference>
<proteinExistence type="inferred from homology"/>
<sequence length="223" mass="25454">MHQGYNYGSIRMPMPQAGSQYTPQTGPGMPANRPPYNMNANINFGGRSQTDTVMSKLSSQLDQADQSELQELHDKEEKVHQLLNENSEVKQVQAEREMQLAGNRSLAEYNMSQGSKLAECKSRLTNLYEQLNEQTVKFDENKQNLDYLSDQYNPDTIMALLQTSVAQLEENSEKTADGFLDGEVTVEDFLEKYVKERAELHVRRTKVDKLKELMTHRNVLTTS</sequence>
<evidence type="ECO:0000313" key="9">
    <source>
        <dbReference type="EMBL" id="CAB3987516.1"/>
    </source>
</evidence>
<dbReference type="GO" id="GO:0031902">
    <property type="term" value="C:late endosome membrane"/>
    <property type="evidence" value="ECO:0007669"/>
    <property type="project" value="UniProtKB-SubCell"/>
</dbReference>
<dbReference type="AlphaFoldDB" id="A0A7D9HMH6"/>
<evidence type="ECO:0000313" key="10">
    <source>
        <dbReference type="Proteomes" id="UP001152795"/>
    </source>
</evidence>
<keyword evidence="4" id="KW-0967">Endosome</keyword>
<dbReference type="PROSITE" id="PS51314">
    <property type="entry name" value="VPS37_C"/>
    <property type="match status" value="1"/>
</dbReference>
<evidence type="ECO:0000256" key="3">
    <source>
        <dbReference type="ARBA" id="ARBA00022448"/>
    </source>
</evidence>
<dbReference type="GO" id="GO:0043162">
    <property type="term" value="P:ubiquitin-dependent protein catabolic process via the multivesicular body sorting pathway"/>
    <property type="evidence" value="ECO:0007669"/>
    <property type="project" value="TreeGrafter"/>
</dbReference>
<comment type="subcellular location">
    <subcellularLocation>
        <location evidence="1">Late endosome membrane</location>
        <topology evidence="1">Peripheral membrane protein</topology>
    </subcellularLocation>
</comment>
<comment type="caution">
    <text evidence="9">The sequence shown here is derived from an EMBL/GenBank/DDBJ whole genome shotgun (WGS) entry which is preliminary data.</text>
</comment>
<dbReference type="InterPro" id="IPR029012">
    <property type="entry name" value="Helix_hairpin_bin_sf"/>
</dbReference>
<evidence type="ECO:0000256" key="5">
    <source>
        <dbReference type="ARBA" id="ARBA00022927"/>
    </source>
</evidence>
<comment type="similarity">
    <text evidence="2">Belongs to the VPS37 family.</text>
</comment>
<keyword evidence="10" id="KW-1185">Reference proteome</keyword>
<dbReference type="InterPro" id="IPR009851">
    <property type="entry name" value="Mod_r"/>
</dbReference>